<gene>
    <name evidence="1" type="ORF">B8X00_11380</name>
</gene>
<evidence type="ECO:0000313" key="1">
    <source>
        <dbReference type="EMBL" id="PAK77160.1"/>
    </source>
</evidence>
<organism evidence="1 2">
    <name type="scientific">Acetobacter fabarum</name>
    <dbReference type="NCBI Taxonomy" id="483199"/>
    <lineage>
        <taxon>Bacteria</taxon>
        <taxon>Pseudomonadati</taxon>
        <taxon>Pseudomonadota</taxon>
        <taxon>Alphaproteobacteria</taxon>
        <taxon>Acetobacterales</taxon>
        <taxon>Acetobacteraceae</taxon>
        <taxon>Acetobacter</taxon>
    </lineage>
</organism>
<reference evidence="1 2" key="1">
    <citation type="submission" date="2017-04" db="EMBL/GenBank/DDBJ databases">
        <title>Kefir bacterial isolates.</title>
        <authorList>
            <person name="Kim Y."/>
            <person name="Blasche S."/>
            <person name="Patil K.R."/>
        </authorList>
    </citation>
    <scope>NUCLEOTIDE SEQUENCE [LARGE SCALE GENOMIC DNA]</scope>
    <source>
        <strain evidence="1 2">KR</strain>
    </source>
</reference>
<dbReference type="RefSeq" id="WP_095350231.1">
    <property type="nucleotide sequence ID" value="NZ_NCXK01000024.1"/>
</dbReference>
<comment type="caution">
    <text evidence="1">The sequence shown here is derived from an EMBL/GenBank/DDBJ whole genome shotgun (WGS) entry which is preliminary data.</text>
</comment>
<dbReference type="EMBL" id="NCXK01000024">
    <property type="protein sequence ID" value="PAK77160.1"/>
    <property type="molecule type" value="Genomic_DNA"/>
</dbReference>
<accession>A0A269XV74</accession>
<proteinExistence type="predicted"/>
<keyword evidence="2" id="KW-1185">Reference proteome</keyword>
<sequence>MSKINTALIERLIAAGGTVIKKKAPEPVRSWHDDPDDRDREVRKYEPDDYEYWYKYSIFFNRKSEILAGIDFHDIPSVHYDALADDWYAETSLHTQSVLAAVQARLRCQSVI</sequence>
<dbReference type="Proteomes" id="UP000216151">
    <property type="component" value="Unassembled WGS sequence"/>
</dbReference>
<dbReference type="AlphaFoldDB" id="A0A269XV74"/>
<protein>
    <submittedName>
        <fullName evidence="1">Uncharacterized protein</fullName>
    </submittedName>
</protein>
<evidence type="ECO:0000313" key="2">
    <source>
        <dbReference type="Proteomes" id="UP000216151"/>
    </source>
</evidence>
<dbReference type="OrthoDB" id="7282362at2"/>
<name>A0A269XV74_9PROT</name>